<dbReference type="AlphaFoldDB" id="A0A9N9L900"/>
<dbReference type="PANTHER" id="PTHR36978">
    <property type="entry name" value="P-LOOP CONTAINING NUCLEOTIDE TRIPHOSPHATE HYDROLASE"/>
    <property type="match status" value="1"/>
</dbReference>
<dbReference type="InterPro" id="IPR040632">
    <property type="entry name" value="Sulfotransfer_4"/>
</dbReference>
<evidence type="ECO:0000256" key="1">
    <source>
        <dbReference type="SAM" id="Phobius"/>
    </source>
</evidence>
<proteinExistence type="predicted"/>
<name>A0A9N9L900_9HELO</name>
<organism evidence="2 3">
    <name type="scientific">Hymenoscyphus albidus</name>
    <dbReference type="NCBI Taxonomy" id="595503"/>
    <lineage>
        <taxon>Eukaryota</taxon>
        <taxon>Fungi</taxon>
        <taxon>Dikarya</taxon>
        <taxon>Ascomycota</taxon>
        <taxon>Pezizomycotina</taxon>
        <taxon>Leotiomycetes</taxon>
        <taxon>Helotiales</taxon>
        <taxon>Helotiaceae</taxon>
        <taxon>Hymenoscyphus</taxon>
    </lineage>
</organism>
<dbReference type="Gene3D" id="3.40.50.300">
    <property type="entry name" value="P-loop containing nucleotide triphosphate hydrolases"/>
    <property type="match status" value="1"/>
</dbReference>
<dbReference type="EMBL" id="CAJVRM010000002">
    <property type="protein sequence ID" value="CAG8970819.1"/>
    <property type="molecule type" value="Genomic_DNA"/>
</dbReference>
<accession>A0A9N9L900</accession>
<feature type="transmembrane region" description="Helical" evidence="1">
    <location>
        <begin position="103"/>
        <end position="120"/>
    </location>
</feature>
<keyword evidence="1" id="KW-1133">Transmembrane helix</keyword>
<evidence type="ECO:0000313" key="2">
    <source>
        <dbReference type="EMBL" id="CAG8970819.1"/>
    </source>
</evidence>
<dbReference type="PANTHER" id="PTHR36978:SF4">
    <property type="entry name" value="P-LOOP CONTAINING NUCLEOSIDE TRIPHOSPHATE HYDROLASE PROTEIN"/>
    <property type="match status" value="1"/>
</dbReference>
<dbReference type="Proteomes" id="UP000701801">
    <property type="component" value="Unassembled WGS sequence"/>
</dbReference>
<keyword evidence="1" id="KW-0472">Membrane</keyword>
<protein>
    <submittedName>
        <fullName evidence="2">Uncharacterized protein</fullName>
    </submittedName>
</protein>
<evidence type="ECO:0000313" key="3">
    <source>
        <dbReference type="Proteomes" id="UP000701801"/>
    </source>
</evidence>
<gene>
    <name evidence="2" type="ORF">HYALB_00001607</name>
</gene>
<comment type="caution">
    <text evidence="2">The sequence shown here is derived from an EMBL/GenBank/DDBJ whole genome shotgun (WGS) entry which is preliminary data.</text>
</comment>
<dbReference type="InterPro" id="IPR027417">
    <property type="entry name" value="P-loop_NTPase"/>
</dbReference>
<dbReference type="Pfam" id="PF17784">
    <property type="entry name" value="Sulfotransfer_4"/>
    <property type="match status" value="1"/>
</dbReference>
<sequence length="122" mass="13804">MGEDAWPPIEATLQLCLVDWTQPSDWKDRKALGRYMAVHVAYIRSLVPPDKLLEFHPRDGWDPLCRFLGKPSPADEPFPFANKGENAANLLRIAMVFSVVRRLGPYVLAVGVGVFAWRWVAN</sequence>
<keyword evidence="3" id="KW-1185">Reference proteome</keyword>
<keyword evidence="1" id="KW-0812">Transmembrane</keyword>
<dbReference type="OrthoDB" id="408152at2759"/>
<reference evidence="2" key="1">
    <citation type="submission" date="2021-07" db="EMBL/GenBank/DDBJ databases">
        <authorList>
            <person name="Durling M."/>
        </authorList>
    </citation>
    <scope>NUCLEOTIDE SEQUENCE</scope>
</reference>